<evidence type="ECO:0000313" key="1">
    <source>
        <dbReference type="EMBL" id="VFJ64457.1"/>
    </source>
</evidence>
<reference evidence="1" key="1">
    <citation type="submission" date="2019-02" db="EMBL/GenBank/DDBJ databases">
        <authorList>
            <person name="Gruber-Vodicka R. H."/>
            <person name="Seah K. B. B."/>
        </authorList>
    </citation>
    <scope>NUCLEOTIDE SEQUENCE</scope>
    <source>
        <strain evidence="1">BECK_DK161</strain>
    </source>
</reference>
<protein>
    <submittedName>
        <fullName evidence="1">Uncharacterized protein</fullName>
    </submittedName>
</protein>
<name>A0A450TC68_9GAMM</name>
<proteinExistence type="predicted"/>
<accession>A0A450TC68</accession>
<dbReference type="AlphaFoldDB" id="A0A450TC68"/>
<organism evidence="1">
    <name type="scientific">Candidatus Kentrum sp. DK</name>
    <dbReference type="NCBI Taxonomy" id="2126562"/>
    <lineage>
        <taxon>Bacteria</taxon>
        <taxon>Pseudomonadati</taxon>
        <taxon>Pseudomonadota</taxon>
        <taxon>Gammaproteobacteria</taxon>
        <taxon>Candidatus Kentrum</taxon>
    </lineage>
</organism>
<sequence>MTERSERIIDNGQADDLTAISEIAQRRRADLEEDLSKPIPDFVIQTDQAEVMYTIEPVMLPFSQMDFQAFANRLRDRYGVKYKRPQVPRSLLALGNMGDEDDETKLSAVPDLLAADMPSERLEFVEGRILIGNDDAIPVKSITMNQESVYVIVRGDSKVAEVIAKEVVEELWASTGIPRRWDRIEPMLQMVSYGTATKINFGIPLEDFFSSPFREFIESDCLAGKNFCARSVSRSARDGFLPPPKTMATWTASEIQIYFHVFNATNGRSERSQFRLSVRSRDEEGTGIFVAISEMPFDEHVECLTMLKASMDKATGNKSNEATFS</sequence>
<gene>
    <name evidence="1" type="ORF">BECKDK2373C_GA0170839_111810</name>
</gene>
<dbReference type="EMBL" id="CAADEY010000118">
    <property type="protein sequence ID" value="VFJ64457.1"/>
    <property type="molecule type" value="Genomic_DNA"/>
</dbReference>